<feature type="domain" description="Anoctamin transmembrane" evidence="7">
    <location>
        <begin position="204"/>
        <end position="644"/>
    </location>
</feature>
<protein>
    <recommendedName>
        <fullName evidence="6">Anoctamin</fullName>
    </recommendedName>
</protein>
<keyword evidence="3 6" id="KW-0812">Transmembrane</keyword>
<feature type="transmembrane region" description="Helical" evidence="6">
    <location>
        <begin position="560"/>
        <end position="583"/>
    </location>
</feature>
<keyword evidence="4 6" id="KW-1133">Transmembrane helix</keyword>
<evidence type="ECO:0000256" key="6">
    <source>
        <dbReference type="RuleBase" id="RU280814"/>
    </source>
</evidence>
<reference evidence="8 9" key="1">
    <citation type="journal article" date="2013" name="Nature">
        <title>Insights into bilaterian evolution from three spiralian genomes.</title>
        <authorList>
            <person name="Simakov O."/>
            <person name="Marletaz F."/>
            <person name="Cho S.J."/>
            <person name="Edsinger-Gonzales E."/>
            <person name="Havlak P."/>
            <person name="Hellsten U."/>
            <person name="Kuo D.H."/>
            <person name="Larsson T."/>
            <person name="Lv J."/>
            <person name="Arendt D."/>
            <person name="Savage R."/>
            <person name="Osoegawa K."/>
            <person name="de Jong P."/>
            <person name="Grimwood J."/>
            <person name="Chapman J.A."/>
            <person name="Shapiro H."/>
            <person name="Aerts A."/>
            <person name="Otillar R.P."/>
            <person name="Terry A.Y."/>
            <person name="Boore J.L."/>
            <person name="Grigoriev I.V."/>
            <person name="Lindberg D.R."/>
            <person name="Seaver E.C."/>
            <person name="Weisblat D.A."/>
            <person name="Putnam N.H."/>
            <person name="Rokhsar D.S."/>
        </authorList>
    </citation>
    <scope>NUCLEOTIDE SEQUENCE [LARGE SCALE GENOMIC DNA]</scope>
</reference>
<evidence type="ECO:0000256" key="3">
    <source>
        <dbReference type="ARBA" id="ARBA00022692"/>
    </source>
</evidence>
<comment type="subcellular location">
    <subcellularLocation>
        <location evidence="1 6">Membrane</location>
        <topology evidence="1 6">Multi-pass membrane protein</topology>
    </subcellularLocation>
</comment>
<evidence type="ECO:0000259" key="7">
    <source>
        <dbReference type="Pfam" id="PF04547"/>
    </source>
</evidence>
<dbReference type="PANTHER" id="PTHR12308">
    <property type="entry name" value="ANOCTAMIN"/>
    <property type="match status" value="1"/>
</dbReference>
<dbReference type="Pfam" id="PF04547">
    <property type="entry name" value="Anoctamin"/>
    <property type="match status" value="1"/>
</dbReference>
<dbReference type="AlphaFoldDB" id="V3ZVB3"/>
<dbReference type="Proteomes" id="UP000030746">
    <property type="component" value="Unassembled WGS sequence"/>
</dbReference>
<dbReference type="InterPro" id="IPR049452">
    <property type="entry name" value="Anoctamin_TM"/>
</dbReference>
<dbReference type="GeneID" id="20246942"/>
<dbReference type="OMA" id="YENHRTA"/>
<dbReference type="GO" id="GO:0005886">
    <property type="term" value="C:plasma membrane"/>
    <property type="evidence" value="ECO:0007669"/>
    <property type="project" value="TreeGrafter"/>
</dbReference>
<feature type="transmembrane region" description="Helical" evidence="6">
    <location>
        <begin position="516"/>
        <end position="539"/>
    </location>
</feature>
<sequence length="662" mass="76022">MEFKDRIDDISIRHRDDSKEPFEPLVVMQFSSKTNQAAVTWMIAKLQASKQNGGANLQVRTMVMPHNSETVLYIGASSHRLILAGELLEIKKLTLDGHYKEISIHDLQSFQGSGNDPKTFFNNSEKQKIIKHEIEGIRAQAMDSNIPGYEKIRLYPGKSIIKKYLSRGLVLQLYPLHDEEEIKRLGDEWYNYKKVFNPQPIDKIRNYFGEKIAVYFAFLGVYTIALIPPALIGIIYLITAWKSVYREAIFAIFNLIWSTLLLEGWKRYCSEISFKWGTLENVGTSFEEPRANYRGELGRNIVTGNPEPVYPKWKRLAKFYFVTVPVISLCLCAAFFVMLLYFWMQAWADKAYIDSGHSYFYLPVLYTPSGIYAVMIAVVNAIYRLIARELNDWENHRLESSYNNHFIVKLVLFDFVNCFMSLFYVAFYLQNRTLLRSHLACLLIASQLMGQIQEAMVPFFFFKRREKQLSKAITMVEELKPLDDKAEEIDKGVLKRSIVEGSMSVYDSTNNDYLELFLQFGYVFLFSSAFPLAALWALLNNVTEIRCDAFKMCRVSQRPFAESASSIGAWQVAFEVIGLMSVITNTALIGMDPTVQALLPSDISAVNMVIIFVIVEHCVLVIKGAVAIFIPDIPKWVELEIARKEYRTKQALQAEVCTSFYL</sequence>
<dbReference type="PANTHER" id="PTHR12308:SF74">
    <property type="entry name" value="ANOCTAMIN"/>
    <property type="match status" value="1"/>
</dbReference>
<keyword evidence="5 6" id="KW-0472">Membrane</keyword>
<evidence type="ECO:0000313" key="8">
    <source>
        <dbReference type="EMBL" id="ESO86525.1"/>
    </source>
</evidence>
<proteinExistence type="inferred from homology"/>
<evidence type="ECO:0000256" key="2">
    <source>
        <dbReference type="ARBA" id="ARBA00009671"/>
    </source>
</evidence>
<dbReference type="RefSeq" id="XP_009062762.1">
    <property type="nucleotide sequence ID" value="XM_009064514.1"/>
</dbReference>
<comment type="similarity">
    <text evidence="2 6">Belongs to the anoctamin family.</text>
</comment>
<feature type="transmembrane region" description="Helical" evidence="6">
    <location>
        <begin position="406"/>
        <end position="429"/>
    </location>
</feature>
<feature type="transmembrane region" description="Helical" evidence="6">
    <location>
        <begin position="603"/>
        <end position="630"/>
    </location>
</feature>
<organism evidence="8 9">
    <name type="scientific">Lottia gigantea</name>
    <name type="common">Giant owl limpet</name>
    <dbReference type="NCBI Taxonomy" id="225164"/>
    <lineage>
        <taxon>Eukaryota</taxon>
        <taxon>Metazoa</taxon>
        <taxon>Spiralia</taxon>
        <taxon>Lophotrochozoa</taxon>
        <taxon>Mollusca</taxon>
        <taxon>Gastropoda</taxon>
        <taxon>Patellogastropoda</taxon>
        <taxon>Lottioidea</taxon>
        <taxon>Lottiidae</taxon>
        <taxon>Lottia</taxon>
    </lineage>
</organism>
<dbReference type="EMBL" id="KB203049">
    <property type="protein sequence ID" value="ESO86525.1"/>
    <property type="molecule type" value="Genomic_DNA"/>
</dbReference>
<evidence type="ECO:0000256" key="1">
    <source>
        <dbReference type="ARBA" id="ARBA00004141"/>
    </source>
</evidence>
<evidence type="ECO:0000313" key="9">
    <source>
        <dbReference type="Proteomes" id="UP000030746"/>
    </source>
</evidence>
<keyword evidence="9" id="KW-1185">Reference proteome</keyword>
<dbReference type="OrthoDB" id="296386at2759"/>
<gene>
    <name evidence="8" type="ORF">LOTGIDRAFT_220570</name>
</gene>
<dbReference type="InterPro" id="IPR007632">
    <property type="entry name" value="Anoctamin"/>
</dbReference>
<dbReference type="STRING" id="225164.V3ZVB3"/>
<feature type="transmembrane region" description="Helical" evidence="6">
    <location>
        <begin position="212"/>
        <end position="238"/>
    </location>
</feature>
<accession>V3ZVB3</accession>
<dbReference type="CTD" id="20246942"/>
<feature type="transmembrane region" description="Helical" evidence="6">
    <location>
        <begin position="364"/>
        <end position="386"/>
    </location>
</feature>
<feature type="transmembrane region" description="Helical" evidence="6">
    <location>
        <begin position="319"/>
        <end position="344"/>
    </location>
</feature>
<dbReference type="KEGG" id="lgi:LOTGIDRAFT_220570"/>
<feature type="transmembrane region" description="Helical" evidence="6">
    <location>
        <begin position="244"/>
        <end position="265"/>
    </location>
</feature>
<dbReference type="GO" id="GO:0005254">
    <property type="term" value="F:chloride channel activity"/>
    <property type="evidence" value="ECO:0007669"/>
    <property type="project" value="TreeGrafter"/>
</dbReference>
<evidence type="ECO:0000256" key="4">
    <source>
        <dbReference type="ARBA" id="ARBA00022989"/>
    </source>
</evidence>
<evidence type="ECO:0000256" key="5">
    <source>
        <dbReference type="ARBA" id="ARBA00023136"/>
    </source>
</evidence>
<name>V3ZVB3_LOTGI</name>
<dbReference type="HOGENOM" id="CLU_006685_2_3_1"/>